<gene>
    <name evidence="2" type="ORF">KBB96_07445</name>
</gene>
<evidence type="ECO:0000313" key="3">
    <source>
        <dbReference type="Proteomes" id="UP000676169"/>
    </source>
</evidence>
<dbReference type="AlphaFoldDB" id="A0A975PGG4"/>
<dbReference type="RefSeq" id="WP_211633988.1">
    <property type="nucleotide sequence ID" value="NZ_CP073100.1"/>
</dbReference>
<feature type="compositionally biased region" description="Low complexity" evidence="1">
    <location>
        <begin position="35"/>
        <end position="44"/>
    </location>
</feature>
<evidence type="ECO:0000313" key="2">
    <source>
        <dbReference type="EMBL" id="QUE52718.1"/>
    </source>
</evidence>
<reference evidence="2" key="1">
    <citation type="submission" date="2021-04" db="EMBL/GenBank/DDBJ databases">
        <title>Luteolibacter sp. 32A isolated from the skin of an Anderson's salamander (Ambystoma andersonii).</title>
        <authorList>
            <person name="Spergser J."/>
            <person name="Busse H.-J."/>
        </authorList>
    </citation>
    <scope>NUCLEOTIDE SEQUENCE</scope>
    <source>
        <strain evidence="2">32A</strain>
    </source>
</reference>
<dbReference type="Proteomes" id="UP000676169">
    <property type="component" value="Chromosome"/>
</dbReference>
<evidence type="ECO:0000256" key="1">
    <source>
        <dbReference type="SAM" id="MobiDB-lite"/>
    </source>
</evidence>
<keyword evidence="3" id="KW-1185">Reference proteome</keyword>
<dbReference type="KEGG" id="lamb:KBB96_07445"/>
<accession>A0A975PGG4</accession>
<proteinExistence type="predicted"/>
<sequence>MRSLRLAVFVAPLVLAACDGKKGNDGIDPQKPSHAASASASGSGRPDRERQARPAVVTQEITSSGDEAAAKRATTVARYAQEDPAAGLAWAKAIEDEKERHATLEQLAWSCVTTDLATALDAAEALPAGDKRQQVMSHLVAEWSVQDPAAALQWAKERNDPAERDEAITGWVTATGENSPADAATLAADEIRPGAVQNRAVVSVLQRWARKDYEGASKWVEDFPDGALKDDAMRELQAAAK</sequence>
<dbReference type="PROSITE" id="PS51257">
    <property type="entry name" value="PROKAR_LIPOPROTEIN"/>
    <property type="match status" value="1"/>
</dbReference>
<protein>
    <submittedName>
        <fullName evidence="2">Uncharacterized protein</fullName>
    </submittedName>
</protein>
<organism evidence="2 3">
    <name type="scientific">Luteolibacter ambystomatis</name>
    <dbReference type="NCBI Taxonomy" id="2824561"/>
    <lineage>
        <taxon>Bacteria</taxon>
        <taxon>Pseudomonadati</taxon>
        <taxon>Verrucomicrobiota</taxon>
        <taxon>Verrucomicrobiia</taxon>
        <taxon>Verrucomicrobiales</taxon>
        <taxon>Verrucomicrobiaceae</taxon>
        <taxon>Luteolibacter</taxon>
    </lineage>
</organism>
<dbReference type="EMBL" id="CP073100">
    <property type="protein sequence ID" value="QUE52718.1"/>
    <property type="molecule type" value="Genomic_DNA"/>
</dbReference>
<feature type="region of interest" description="Disordered" evidence="1">
    <location>
        <begin position="22"/>
        <end position="69"/>
    </location>
</feature>
<name>A0A975PGG4_9BACT</name>